<keyword evidence="2" id="KW-1185">Reference proteome</keyword>
<dbReference type="EMBL" id="CP042344">
    <property type="protein sequence ID" value="QEA14241.1"/>
    <property type="molecule type" value="Genomic_DNA"/>
</dbReference>
<dbReference type="KEGG" id="cof:FOZ74_15055"/>
<evidence type="ECO:0000313" key="2">
    <source>
        <dbReference type="Proteomes" id="UP000321199"/>
    </source>
</evidence>
<reference evidence="1 2" key="1">
    <citation type="submission" date="2019-07" db="EMBL/GenBank/DDBJ databases">
        <title>Complete genome sequence of Comamonas sp. NLF 7-7 isolated from livestock.</title>
        <authorList>
            <person name="Kim D.H."/>
            <person name="Kim J.G."/>
        </authorList>
    </citation>
    <scope>NUCLEOTIDE SEQUENCE [LARGE SCALE GENOMIC DNA]</scope>
    <source>
        <strain evidence="1 2">NLF 7-7</strain>
    </source>
</reference>
<sequence>MNSIAANPFAATVYGSHQTYHVTVDDRIAAVRRFTTREQCQAVLALPDLQKTVARAVHSRLRQIERDSGARSA</sequence>
<name>A0A5B8RXE5_9BURK</name>
<protein>
    <submittedName>
        <fullName evidence="1">Uncharacterized protein</fullName>
    </submittedName>
</protein>
<organism evidence="1 2">
    <name type="scientific">Comamonas flocculans</name>
    <dbReference type="NCBI Taxonomy" id="2597701"/>
    <lineage>
        <taxon>Bacteria</taxon>
        <taxon>Pseudomonadati</taxon>
        <taxon>Pseudomonadota</taxon>
        <taxon>Betaproteobacteria</taxon>
        <taxon>Burkholderiales</taxon>
        <taxon>Comamonadaceae</taxon>
        <taxon>Comamonas</taxon>
    </lineage>
</organism>
<proteinExistence type="predicted"/>
<dbReference type="Proteomes" id="UP000321199">
    <property type="component" value="Chromosome"/>
</dbReference>
<dbReference type="AlphaFoldDB" id="A0A5B8RXE5"/>
<gene>
    <name evidence="1" type="ORF">FOZ74_15055</name>
</gene>
<evidence type="ECO:0000313" key="1">
    <source>
        <dbReference type="EMBL" id="QEA14241.1"/>
    </source>
</evidence>
<accession>A0A5B8RXE5</accession>